<dbReference type="CDD" id="cd13973">
    <property type="entry name" value="PK_MviN-like"/>
    <property type="match status" value="1"/>
</dbReference>
<keyword evidence="11" id="KW-1185">Reference proteome</keyword>
<evidence type="ECO:0000256" key="8">
    <source>
        <dbReference type="SAM" id="MobiDB-lite"/>
    </source>
</evidence>
<feature type="compositionally biased region" description="Polar residues" evidence="8">
    <location>
        <begin position="1156"/>
        <end position="1167"/>
    </location>
</feature>
<dbReference type="CDD" id="cd13123">
    <property type="entry name" value="MATE_MurJ_like"/>
    <property type="match status" value="1"/>
</dbReference>
<evidence type="ECO:0000256" key="4">
    <source>
        <dbReference type="ARBA" id="ARBA00022960"/>
    </source>
</evidence>
<evidence type="ECO:0000256" key="2">
    <source>
        <dbReference type="ARBA" id="ARBA00022475"/>
    </source>
</evidence>
<feature type="compositionally biased region" description="Low complexity" evidence="8">
    <location>
        <begin position="15"/>
        <end position="31"/>
    </location>
</feature>
<feature type="transmembrane region" description="Helical" evidence="9">
    <location>
        <begin position="97"/>
        <end position="117"/>
    </location>
</feature>
<dbReference type="Proteomes" id="UP001501170">
    <property type="component" value="Unassembled WGS sequence"/>
</dbReference>
<accession>A0ABN3H2M2</accession>
<gene>
    <name evidence="10" type="ORF">GCM10009855_03930</name>
</gene>
<dbReference type="PANTHER" id="PTHR47019">
    <property type="entry name" value="LIPID II FLIPPASE MURJ"/>
    <property type="match status" value="1"/>
</dbReference>
<feature type="transmembrane region" description="Helical" evidence="9">
    <location>
        <begin position="434"/>
        <end position="458"/>
    </location>
</feature>
<comment type="subcellular location">
    <subcellularLocation>
        <location evidence="1">Cell membrane</location>
        <topology evidence="1">Multi-pass membrane protein</topology>
    </subcellularLocation>
</comment>
<dbReference type="PRINTS" id="PR01806">
    <property type="entry name" value="VIRFACTRMVIN"/>
</dbReference>
<feature type="transmembrane region" description="Helical" evidence="9">
    <location>
        <begin position="327"/>
        <end position="345"/>
    </location>
</feature>
<feature type="transmembrane region" description="Helical" evidence="9">
    <location>
        <begin position="172"/>
        <end position="193"/>
    </location>
</feature>
<keyword evidence="3 9" id="KW-0812">Transmembrane</keyword>
<feature type="transmembrane region" description="Helical" evidence="9">
    <location>
        <begin position="366"/>
        <end position="390"/>
    </location>
</feature>
<feature type="region of interest" description="Disordered" evidence="8">
    <location>
        <begin position="1152"/>
        <end position="1177"/>
    </location>
</feature>
<dbReference type="PANTHER" id="PTHR47019:SF1">
    <property type="entry name" value="LIPID II FLIPPASE MURJ"/>
    <property type="match status" value="1"/>
</dbReference>
<feature type="transmembrane region" description="Helical" evidence="9">
    <location>
        <begin position="503"/>
        <end position="521"/>
    </location>
</feature>
<evidence type="ECO:0000256" key="3">
    <source>
        <dbReference type="ARBA" id="ARBA00022692"/>
    </source>
</evidence>
<feature type="transmembrane region" description="Helical" evidence="9">
    <location>
        <begin position="402"/>
        <end position="422"/>
    </location>
</feature>
<dbReference type="EMBL" id="BAAARB010000002">
    <property type="protein sequence ID" value="GAA2367863.1"/>
    <property type="molecule type" value="Genomic_DNA"/>
</dbReference>
<evidence type="ECO:0000256" key="1">
    <source>
        <dbReference type="ARBA" id="ARBA00004651"/>
    </source>
</evidence>
<feature type="transmembrane region" description="Helical" evidence="9">
    <location>
        <begin position="1015"/>
        <end position="1039"/>
    </location>
</feature>
<feature type="compositionally biased region" description="Low complexity" evidence="8">
    <location>
        <begin position="683"/>
        <end position="695"/>
    </location>
</feature>
<dbReference type="InterPro" id="IPR051050">
    <property type="entry name" value="Lipid_II_flippase_MurJ/MviN"/>
</dbReference>
<feature type="transmembrane region" description="Helical" evidence="9">
    <location>
        <begin position="541"/>
        <end position="560"/>
    </location>
</feature>
<feature type="region of interest" description="Disordered" evidence="8">
    <location>
        <begin position="649"/>
        <end position="708"/>
    </location>
</feature>
<dbReference type="Gene3D" id="1.10.510.10">
    <property type="entry name" value="Transferase(Phosphotransferase) domain 1"/>
    <property type="match status" value="1"/>
</dbReference>
<organism evidence="10 11">
    <name type="scientific">Gordonia cholesterolivorans</name>
    <dbReference type="NCBI Taxonomy" id="559625"/>
    <lineage>
        <taxon>Bacteria</taxon>
        <taxon>Bacillati</taxon>
        <taxon>Actinomycetota</taxon>
        <taxon>Actinomycetes</taxon>
        <taxon>Mycobacteriales</taxon>
        <taxon>Gordoniaceae</taxon>
        <taxon>Gordonia</taxon>
    </lineage>
</organism>
<dbReference type="InterPro" id="IPR004268">
    <property type="entry name" value="MurJ"/>
</dbReference>
<feature type="transmembrane region" description="Helical" evidence="9">
    <location>
        <begin position="70"/>
        <end position="91"/>
    </location>
</feature>
<evidence type="ECO:0000256" key="6">
    <source>
        <dbReference type="ARBA" id="ARBA00022989"/>
    </source>
</evidence>
<evidence type="ECO:0000313" key="11">
    <source>
        <dbReference type="Proteomes" id="UP001501170"/>
    </source>
</evidence>
<keyword evidence="5" id="KW-0573">Peptidoglycan synthesis</keyword>
<dbReference type="Pfam" id="PF03023">
    <property type="entry name" value="MurJ"/>
    <property type="match status" value="1"/>
</dbReference>
<feature type="transmembrane region" description="Helical" evidence="9">
    <location>
        <begin position="282"/>
        <end position="307"/>
    </location>
</feature>
<proteinExistence type="predicted"/>
<protein>
    <submittedName>
        <fullName evidence="10">Murein biosynthesis integral membrane protein MurJ</fullName>
    </submittedName>
</protein>
<comment type="caution">
    <text evidence="10">The sequence shown here is derived from an EMBL/GenBank/DDBJ whole genome shotgun (WGS) entry which is preliminary data.</text>
</comment>
<evidence type="ECO:0000256" key="9">
    <source>
        <dbReference type="SAM" id="Phobius"/>
    </source>
</evidence>
<feature type="transmembrane region" description="Helical" evidence="9">
    <location>
        <begin position="205"/>
        <end position="224"/>
    </location>
</feature>
<keyword evidence="7 9" id="KW-0472">Membrane</keyword>
<keyword evidence="4" id="KW-0133">Cell shape</keyword>
<evidence type="ECO:0000256" key="7">
    <source>
        <dbReference type="ARBA" id="ARBA00023136"/>
    </source>
</evidence>
<dbReference type="RefSeq" id="WP_346074743.1">
    <property type="nucleotide sequence ID" value="NZ_BAAARB010000002.1"/>
</dbReference>
<dbReference type="Gene3D" id="3.30.200.20">
    <property type="entry name" value="Phosphorylase Kinase, domain 1"/>
    <property type="match status" value="1"/>
</dbReference>
<sequence length="1216" mass="127136">MSNRPNQRTGDPRDAGPGAARAEPAAVSPGAANGGGADAPAVKPDDSDVGIMRTGGSIAIATLISRITGFIRTVLVLAMLGGAVASAFQAAYVLPSMIAEVVLGAVLTAIVIPVLVRAENEDADGGAGFINRIFTLTLVLLGVASLIAIVAAPLLTLLNVGDGQVNRPLTTALAYLLLPEILFYGLSALFIAILNMKGLFKPGAWAPVLNNVVQITTLVLYWAMPGEMTLNPVRMSEPKLLVLGIGTTLGVVMQAAILMPFLRKVGVHLKLEWGIDARLRQFGGMAVAIVAYVLVLQVGLVITYRIAAHATASGISVYATHWQLLQLPYGVLGVTILTAIMPRLSRNAAADDTDAVIDDMSLATRLTMIALVPTVAFMTFFGPAIGIAIFNFGKFDADTASQLGSVLSWGAFTLIPYAMTLVQLRVFYAREDAWTPTLMVVGITAVKVASSYLGPVIFDDPELIVRWLSLSNGLGYLVGAIVGQMLLHKRLGITRLSDVTRTTYQAIGVSLAVALAVWLVADLTGLDEMSTQAGKIGSVVYLGFTAIIVLGVTYLLLTALKIPEMVTISNTVQRLLGRFIPALAPAPTPSADDSDSRTMTIQIPRITSDDSVPYAGQVDVRRRFDRGTATWQEYSVLSGGAVGETMVLPVVGGPGPRPRPYGPPRQRGVPPMGQNGNKGGRPTGPAAGSPTGPSSEATRIMGPPRGPRLVPGAAIAGGRYRLLEKEGGTRGLEFWRAKDTGLDREVGLTFVDPEQKAPPIRPGDRDDDTGPRAILNRTRRLGQLHSAGVARVLDVVRSASGGVIVTEWIHGSSLKEVAATSPSAMGAARAVRALAAGAEAAHRTGATLSIDHPDRIRVSTDGDAVLAFPAVIPGDDRTGDVRGLGAVLYALLLNRWPLDAATGAVATAGSAPVGGIPPAEPDPEHPSRPIAPRAVKPEIPFEISAVASRALEGDRGIRTAATVQHVLDQATVVDLKTDMIPRVESREAPVSVAPLSRTRKERLLGEGEAGRRNTALLAGAGLFVLFLIVAVVVAMTNVFGGSGNTESDIDSILPSESASATSAPARTPAAPAVSLKSVTLLDVSGEPPDSAPNIQNLLTGTPPAWRTDAYRGSPQFGGLKSGMGLLFATGGDNTVRSVTITTTTPGFQVELRTSDQRSPTSLDQTTQVGGGTVDSKSTTIKVDEPASAPYFIVWLTTLPVGPSGDYQAVISKVSVS</sequence>
<dbReference type="NCBIfam" id="TIGR01695">
    <property type="entry name" value="murJ_mviN"/>
    <property type="match status" value="1"/>
</dbReference>
<name>A0ABN3H2M2_9ACTN</name>
<feature type="transmembrane region" description="Helical" evidence="9">
    <location>
        <begin position="129"/>
        <end position="152"/>
    </location>
</feature>
<feature type="transmembrane region" description="Helical" evidence="9">
    <location>
        <begin position="240"/>
        <end position="262"/>
    </location>
</feature>
<keyword evidence="2" id="KW-1003">Cell membrane</keyword>
<feature type="transmembrane region" description="Helical" evidence="9">
    <location>
        <begin position="464"/>
        <end position="482"/>
    </location>
</feature>
<evidence type="ECO:0000313" key="10">
    <source>
        <dbReference type="EMBL" id="GAA2367863.1"/>
    </source>
</evidence>
<reference evidence="10 11" key="1">
    <citation type="journal article" date="2019" name="Int. J. Syst. Evol. Microbiol.">
        <title>The Global Catalogue of Microorganisms (GCM) 10K type strain sequencing project: providing services to taxonomists for standard genome sequencing and annotation.</title>
        <authorList>
            <consortium name="The Broad Institute Genomics Platform"/>
            <consortium name="The Broad Institute Genome Sequencing Center for Infectious Disease"/>
            <person name="Wu L."/>
            <person name="Ma J."/>
        </authorList>
    </citation>
    <scope>NUCLEOTIDE SEQUENCE [LARGE SCALE GENOMIC DNA]</scope>
    <source>
        <strain evidence="10 11">JCM 16227</strain>
    </source>
</reference>
<feature type="region of interest" description="Disordered" evidence="8">
    <location>
        <begin position="1"/>
        <end position="45"/>
    </location>
</feature>
<evidence type="ECO:0000256" key="5">
    <source>
        <dbReference type="ARBA" id="ARBA00022984"/>
    </source>
</evidence>
<keyword evidence="6 9" id="KW-1133">Transmembrane helix</keyword>